<dbReference type="EMBL" id="JAGRQH010000270">
    <property type="protein sequence ID" value="MBR0560883.1"/>
    <property type="molecule type" value="Genomic_DNA"/>
</dbReference>
<comment type="caution">
    <text evidence="2">The sequence shown here is derived from an EMBL/GenBank/DDBJ whole genome shotgun (WGS) entry which is preliminary data.</text>
</comment>
<evidence type="ECO:0000313" key="2">
    <source>
        <dbReference type="EMBL" id="MBR0560883.1"/>
    </source>
</evidence>
<accession>A0ABS5EAF3</accession>
<dbReference type="Proteomes" id="UP000677812">
    <property type="component" value="Unassembled WGS sequence"/>
</dbReference>
<reference evidence="2 3" key="1">
    <citation type="submission" date="2021-04" db="EMBL/GenBank/DDBJ databases">
        <title>The complete genome sequence of Neokomagataea sp. TBRC 2177.</title>
        <authorList>
            <person name="Charoenyingcharoen P."/>
            <person name="Yukphan P."/>
        </authorList>
    </citation>
    <scope>NUCLEOTIDE SEQUENCE [LARGE SCALE GENOMIC DNA]</scope>
    <source>
        <strain evidence="2 3">TBRC 2177</strain>
    </source>
</reference>
<evidence type="ECO:0000256" key="1">
    <source>
        <dbReference type="SAM" id="Phobius"/>
    </source>
</evidence>
<keyword evidence="3" id="KW-1185">Reference proteome</keyword>
<gene>
    <name evidence="2" type="ORF">KB213_12645</name>
</gene>
<proteinExistence type="predicted"/>
<keyword evidence="1" id="KW-1133">Transmembrane helix</keyword>
<evidence type="ECO:0000313" key="3">
    <source>
        <dbReference type="Proteomes" id="UP000677812"/>
    </source>
</evidence>
<feature type="non-terminal residue" evidence="2">
    <location>
        <position position="61"/>
    </location>
</feature>
<organism evidence="2 3">
    <name type="scientific">Neokomagataea anthophila</name>
    <dbReference type="NCBI Taxonomy" id="2826925"/>
    <lineage>
        <taxon>Bacteria</taxon>
        <taxon>Pseudomonadati</taxon>
        <taxon>Pseudomonadota</taxon>
        <taxon>Alphaproteobacteria</taxon>
        <taxon>Acetobacterales</taxon>
        <taxon>Acetobacteraceae</taxon>
        <taxon>Neokomagataea</taxon>
    </lineage>
</organism>
<sequence length="61" mass="6624">MAASSIQYQLDLLVSILIDHLITCSAGLTVYTLLIGAFVHHRDVWGIMNIQCLVLLGLNAA</sequence>
<keyword evidence="1" id="KW-0812">Transmembrane</keyword>
<protein>
    <submittedName>
        <fullName evidence="2">Uncharacterized protein</fullName>
    </submittedName>
</protein>
<name>A0ABS5EAF3_9PROT</name>
<keyword evidence="1" id="KW-0472">Membrane</keyword>
<feature type="transmembrane region" description="Helical" evidence="1">
    <location>
        <begin position="12"/>
        <end position="38"/>
    </location>
</feature>